<dbReference type="RefSeq" id="WP_084097803.1">
    <property type="nucleotide sequence ID" value="NZ_FWXK01000001.1"/>
</dbReference>
<name>A0A1W1Y2P8_9LACT</name>
<organism evidence="1 2">
    <name type="scientific">Aerococcus suis</name>
    <dbReference type="NCBI Taxonomy" id="371602"/>
    <lineage>
        <taxon>Bacteria</taxon>
        <taxon>Bacillati</taxon>
        <taxon>Bacillota</taxon>
        <taxon>Bacilli</taxon>
        <taxon>Lactobacillales</taxon>
        <taxon>Aerococcaceae</taxon>
        <taxon>Aerococcus</taxon>
    </lineage>
</organism>
<accession>A0A1W1Y2P8</accession>
<evidence type="ECO:0000313" key="1">
    <source>
        <dbReference type="EMBL" id="SMC30500.1"/>
    </source>
</evidence>
<evidence type="ECO:0000313" key="2">
    <source>
        <dbReference type="Proteomes" id="UP000243884"/>
    </source>
</evidence>
<dbReference type="STRING" id="371602.SAMN04487984_0194"/>
<keyword evidence="2" id="KW-1185">Reference proteome</keyword>
<dbReference type="OrthoDB" id="2135935at2"/>
<proteinExistence type="predicted"/>
<dbReference type="EMBL" id="FWXK01000001">
    <property type="protein sequence ID" value="SMC30500.1"/>
    <property type="molecule type" value="Genomic_DNA"/>
</dbReference>
<dbReference type="AlphaFoldDB" id="A0A1W1Y2P8"/>
<gene>
    <name evidence="1" type="ORF">SAMN04487984_0194</name>
</gene>
<protein>
    <submittedName>
        <fullName evidence="1">Uncharacterized protein</fullName>
    </submittedName>
</protein>
<reference evidence="2" key="1">
    <citation type="submission" date="2017-04" db="EMBL/GenBank/DDBJ databases">
        <authorList>
            <person name="Varghese N."/>
            <person name="Submissions S."/>
        </authorList>
    </citation>
    <scope>NUCLEOTIDE SEQUENCE [LARGE SCALE GENOMIC DNA]</scope>
    <source>
        <strain evidence="2">DSM 21500</strain>
    </source>
</reference>
<dbReference type="Proteomes" id="UP000243884">
    <property type="component" value="Unassembled WGS sequence"/>
</dbReference>
<sequence length="117" mass="13445">MQNPLNFHSLRSLFTPQEVTYSSEVVPVTVNGDDSNDLTAVMPIDQVVHAIDNAYYSDRPIYITVSRRNANLYTKDIFFGFFRTPYRKGQAIAFHDVDQDITRLFDVNDILATRLPE</sequence>